<proteinExistence type="predicted"/>
<name>A0ABN9PI60_9DINO</name>
<organism evidence="1 2">
    <name type="scientific">Prorocentrum cordatum</name>
    <dbReference type="NCBI Taxonomy" id="2364126"/>
    <lineage>
        <taxon>Eukaryota</taxon>
        <taxon>Sar</taxon>
        <taxon>Alveolata</taxon>
        <taxon>Dinophyceae</taxon>
        <taxon>Prorocentrales</taxon>
        <taxon>Prorocentraceae</taxon>
        <taxon>Prorocentrum</taxon>
    </lineage>
</organism>
<dbReference type="Proteomes" id="UP001189429">
    <property type="component" value="Unassembled WGS sequence"/>
</dbReference>
<evidence type="ECO:0000313" key="1">
    <source>
        <dbReference type="EMBL" id="CAK0789896.1"/>
    </source>
</evidence>
<evidence type="ECO:0000313" key="2">
    <source>
        <dbReference type="Proteomes" id="UP001189429"/>
    </source>
</evidence>
<dbReference type="EMBL" id="CAUYUJ010000320">
    <property type="protein sequence ID" value="CAK0789896.1"/>
    <property type="molecule type" value="Genomic_DNA"/>
</dbReference>
<accession>A0ABN9PI60</accession>
<feature type="non-terminal residue" evidence="1">
    <location>
        <position position="1"/>
    </location>
</feature>
<sequence>RAITTAGRAVLPTIQHRALERVRAVITTIADPRAQCAMKFMNIHDFDISEYGKERIRPAWQEAAQWAQKDPVKRTFAAAGGLDMTDAPAGPSCVRSRGRPSGQTQGALIGLSRLDAGALRAIDRIFAPLSSSFAVETECDLQAGSDAVSMDAQKLSDRAILPLRRQTRNGEPKRERKIPAFTFRSHEYKKISANCLGGCRIEFKPIYEQWQIAMDMTTSAAEL</sequence>
<protein>
    <submittedName>
        <fullName evidence="1">Uncharacterized protein</fullName>
    </submittedName>
</protein>
<comment type="caution">
    <text evidence="1">The sequence shown here is derived from an EMBL/GenBank/DDBJ whole genome shotgun (WGS) entry which is preliminary data.</text>
</comment>
<feature type="non-terminal residue" evidence="1">
    <location>
        <position position="223"/>
    </location>
</feature>
<reference evidence="1" key="1">
    <citation type="submission" date="2023-10" db="EMBL/GenBank/DDBJ databases">
        <authorList>
            <person name="Chen Y."/>
            <person name="Shah S."/>
            <person name="Dougan E. K."/>
            <person name="Thang M."/>
            <person name="Chan C."/>
        </authorList>
    </citation>
    <scope>NUCLEOTIDE SEQUENCE [LARGE SCALE GENOMIC DNA]</scope>
</reference>
<gene>
    <name evidence="1" type="ORF">PCOR1329_LOCUS1325</name>
</gene>
<keyword evidence="2" id="KW-1185">Reference proteome</keyword>